<gene>
    <name evidence="1" type="ORF">LCGC14_2015350</name>
</gene>
<protein>
    <submittedName>
        <fullName evidence="1">Uncharacterized protein</fullName>
    </submittedName>
</protein>
<comment type="caution">
    <text evidence="1">The sequence shown here is derived from an EMBL/GenBank/DDBJ whole genome shotgun (WGS) entry which is preliminary data.</text>
</comment>
<feature type="non-terminal residue" evidence="1">
    <location>
        <position position="1"/>
    </location>
</feature>
<reference evidence="1" key="1">
    <citation type="journal article" date="2015" name="Nature">
        <title>Complex archaea that bridge the gap between prokaryotes and eukaryotes.</title>
        <authorList>
            <person name="Spang A."/>
            <person name="Saw J.H."/>
            <person name="Jorgensen S.L."/>
            <person name="Zaremba-Niedzwiedzka K."/>
            <person name="Martijn J."/>
            <person name="Lind A.E."/>
            <person name="van Eijk R."/>
            <person name="Schleper C."/>
            <person name="Guy L."/>
            <person name="Ettema T.J."/>
        </authorList>
    </citation>
    <scope>NUCLEOTIDE SEQUENCE</scope>
</reference>
<evidence type="ECO:0000313" key="1">
    <source>
        <dbReference type="EMBL" id="KKL79382.1"/>
    </source>
</evidence>
<accession>A0A0F9HW92</accession>
<organism evidence="1">
    <name type="scientific">marine sediment metagenome</name>
    <dbReference type="NCBI Taxonomy" id="412755"/>
    <lineage>
        <taxon>unclassified sequences</taxon>
        <taxon>metagenomes</taxon>
        <taxon>ecological metagenomes</taxon>
    </lineage>
</organism>
<dbReference type="EMBL" id="LAZR01023188">
    <property type="protein sequence ID" value="KKL79382.1"/>
    <property type="molecule type" value="Genomic_DNA"/>
</dbReference>
<name>A0A0F9HW92_9ZZZZ</name>
<dbReference type="AlphaFoldDB" id="A0A0F9HW92"/>
<sequence>NTSIWNSEKNEEAAKEALDQTIANAKVMVAGPELFDALNEISEGKGPYDLDPIQHASNCIEDMKAIALEAIKKATK</sequence>
<proteinExistence type="predicted"/>